<dbReference type="PANTHER" id="PTHR12649:SF11">
    <property type="entry name" value="PEPTIDYL-TRNA HYDROLASE 2, MITOCHONDRIAL"/>
    <property type="match status" value="1"/>
</dbReference>
<dbReference type="GO" id="GO:0004045">
    <property type="term" value="F:peptidyl-tRNA hydrolase activity"/>
    <property type="evidence" value="ECO:0007669"/>
    <property type="project" value="UniProtKB-EC"/>
</dbReference>
<organism evidence="6 7">
    <name type="scientific">Heterobasidion irregulare (strain TC 32-1)</name>
    <dbReference type="NCBI Taxonomy" id="747525"/>
    <lineage>
        <taxon>Eukaryota</taxon>
        <taxon>Fungi</taxon>
        <taxon>Dikarya</taxon>
        <taxon>Basidiomycota</taxon>
        <taxon>Agaricomycotina</taxon>
        <taxon>Agaricomycetes</taxon>
        <taxon>Russulales</taxon>
        <taxon>Bondarzewiaceae</taxon>
        <taxon>Heterobasidion</taxon>
        <taxon>Heterobasidion annosum species complex</taxon>
    </lineage>
</organism>
<evidence type="ECO:0000313" key="7">
    <source>
        <dbReference type="Proteomes" id="UP000030671"/>
    </source>
</evidence>
<dbReference type="InterPro" id="IPR023476">
    <property type="entry name" value="Pep_tRNA_hydro_II_dom_sf"/>
</dbReference>
<sequence>MHSTQAVSVSLLALGLVISAASASLGYAFGTRQAAQPISRETVDLLTTELVIEAKDEGDSSEDGEDSADGDLAAIQAGVFEPCKLVLIVRTDLKMTSGKIAAQHATLACYKALAKKNPKLVQHWERTGQAKIALRGSSEDEILELEAIAKSLNLCARSIQDAGRTQVEAGSRTVLGIGPAPVSLVNQVTGHLKLL</sequence>
<keyword evidence="7" id="KW-1185">Reference proteome</keyword>
<dbReference type="STRING" id="747525.W4KNU7"/>
<dbReference type="FunCoup" id="W4KNU7">
    <property type="interactions" value="736"/>
</dbReference>
<dbReference type="CDD" id="cd02430">
    <property type="entry name" value="PTH2"/>
    <property type="match status" value="1"/>
</dbReference>
<dbReference type="eggNOG" id="KOG3282">
    <property type="taxonomic scope" value="Eukaryota"/>
</dbReference>
<comment type="catalytic activity">
    <reaction evidence="4">
        <text>an N-acyl-L-alpha-aminoacyl-tRNA + H2O = an N-acyl-L-amino acid + a tRNA + H(+)</text>
        <dbReference type="Rhea" id="RHEA:54448"/>
        <dbReference type="Rhea" id="RHEA-COMP:10123"/>
        <dbReference type="Rhea" id="RHEA-COMP:13883"/>
        <dbReference type="ChEBI" id="CHEBI:15377"/>
        <dbReference type="ChEBI" id="CHEBI:15378"/>
        <dbReference type="ChEBI" id="CHEBI:59874"/>
        <dbReference type="ChEBI" id="CHEBI:78442"/>
        <dbReference type="ChEBI" id="CHEBI:138191"/>
        <dbReference type="EC" id="3.1.1.29"/>
    </reaction>
</comment>
<evidence type="ECO:0000256" key="3">
    <source>
        <dbReference type="ARBA" id="ARBA00038050"/>
    </source>
</evidence>
<dbReference type="SUPFAM" id="SSF102462">
    <property type="entry name" value="Peptidyl-tRNA hydrolase II"/>
    <property type="match status" value="1"/>
</dbReference>
<evidence type="ECO:0000256" key="2">
    <source>
        <dbReference type="ARBA" id="ARBA00022801"/>
    </source>
</evidence>
<accession>W4KNU7</accession>
<dbReference type="AlphaFoldDB" id="W4KNU7"/>
<evidence type="ECO:0000256" key="5">
    <source>
        <dbReference type="SAM" id="SignalP"/>
    </source>
</evidence>
<dbReference type="NCBIfam" id="TIGR00283">
    <property type="entry name" value="arch_pth2"/>
    <property type="match status" value="1"/>
</dbReference>
<dbReference type="PANTHER" id="PTHR12649">
    <property type="entry name" value="PEPTIDYL-TRNA HYDROLASE 2"/>
    <property type="match status" value="1"/>
</dbReference>
<evidence type="ECO:0000313" key="6">
    <source>
        <dbReference type="EMBL" id="ETW87513.1"/>
    </source>
</evidence>
<dbReference type="KEGG" id="hir:HETIRDRAFT_305697"/>
<dbReference type="Proteomes" id="UP000030671">
    <property type="component" value="Unassembled WGS sequence"/>
</dbReference>
<keyword evidence="2" id="KW-0378">Hydrolase</keyword>
<reference evidence="6 7" key="1">
    <citation type="journal article" date="2012" name="New Phytol.">
        <title>Insight into trade-off between wood decay and parasitism from the genome of a fungal forest pathogen.</title>
        <authorList>
            <person name="Olson A."/>
            <person name="Aerts A."/>
            <person name="Asiegbu F."/>
            <person name="Belbahri L."/>
            <person name="Bouzid O."/>
            <person name="Broberg A."/>
            <person name="Canback B."/>
            <person name="Coutinho P.M."/>
            <person name="Cullen D."/>
            <person name="Dalman K."/>
            <person name="Deflorio G."/>
            <person name="van Diepen L.T."/>
            <person name="Dunand C."/>
            <person name="Duplessis S."/>
            <person name="Durling M."/>
            <person name="Gonthier P."/>
            <person name="Grimwood J."/>
            <person name="Fossdal C.G."/>
            <person name="Hansson D."/>
            <person name="Henrissat B."/>
            <person name="Hietala A."/>
            <person name="Himmelstrand K."/>
            <person name="Hoffmeister D."/>
            <person name="Hogberg N."/>
            <person name="James T.Y."/>
            <person name="Karlsson M."/>
            <person name="Kohler A."/>
            <person name="Kues U."/>
            <person name="Lee Y.H."/>
            <person name="Lin Y.C."/>
            <person name="Lind M."/>
            <person name="Lindquist E."/>
            <person name="Lombard V."/>
            <person name="Lucas S."/>
            <person name="Lunden K."/>
            <person name="Morin E."/>
            <person name="Murat C."/>
            <person name="Park J."/>
            <person name="Raffaello T."/>
            <person name="Rouze P."/>
            <person name="Salamov A."/>
            <person name="Schmutz J."/>
            <person name="Solheim H."/>
            <person name="Stahlberg J."/>
            <person name="Velez H."/>
            <person name="de Vries R.P."/>
            <person name="Wiebenga A."/>
            <person name="Woodward S."/>
            <person name="Yakovlev I."/>
            <person name="Garbelotto M."/>
            <person name="Martin F."/>
            <person name="Grigoriev I.V."/>
            <person name="Stenlid J."/>
        </authorList>
    </citation>
    <scope>NUCLEOTIDE SEQUENCE [LARGE SCALE GENOMIC DNA]</scope>
    <source>
        <strain evidence="6 7">TC 32-1</strain>
    </source>
</reference>
<dbReference type="InParanoid" id="W4KNU7"/>
<dbReference type="GeneID" id="20669345"/>
<proteinExistence type="inferred from homology"/>
<feature type="chain" id="PRO_5004845542" description="peptidyl-tRNA hydrolase" evidence="5">
    <location>
        <begin position="24"/>
        <end position="195"/>
    </location>
</feature>
<dbReference type="Gene3D" id="3.40.1490.10">
    <property type="entry name" value="Bit1"/>
    <property type="match status" value="1"/>
</dbReference>
<dbReference type="HOGENOM" id="CLU_073661_0_3_1"/>
<keyword evidence="5" id="KW-0732">Signal</keyword>
<dbReference type="InterPro" id="IPR002833">
    <property type="entry name" value="PTH2"/>
</dbReference>
<evidence type="ECO:0000256" key="1">
    <source>
        <dbReference type="ARBA" id="ARBA00013260"/>
    </source>
</evidence>
<feature type="signal peptide" evidence="5">
    <location>
        <begin position="1"/>
        <end position="23"/>
    </location>
</feature>
<evidence type="ECO:0000256" key="4">
    <source>
        <dbReference type="ARBA" id="ARBA00048707"/>
    </source>
</evidence>
<dbReference type="FunFam" id="3.40.1490.10:FF:000001">
    <property type="entry name" value="Peptidyl-tRNA hydrolase 2"/>
    <property type="match status" value="1"/>
</dbReference>
<gene>
    <name evidence="6" type="ORF">HETIRDRAFT_305697</name>
</gene>
<dbReference type="OrthoDB" id="1733656at2759"/>
<dbReference type="EC" id="3.1.1.29" evidence="1"/>
<protein>
    <recommendedName>
        <fullName evidence="1">peptidyl-tRNA hydrolase</fullName>
        <ecNumber evidence="1">3.1.1.29</ecNumber>
    </recommendedName>
</protein>
<dbReference type="EMBL" id="KI925454">
    <property type="protein sequence ID" value="ETW87513.1"/>
    <property type="molecule type" value="Genomic_DNA"/>
</dbReference>
<dbReference type="GO" id="GO:0005829">
    <property type="term" value="C:cytosol"/>
    <property type="evidence" value="ECO:0007669"/>
    <property type="project" value="TreeGrafter"/>
</dbReference>
<name>W4KNU7_HETIT</name>
<dbReference type="RefSeq" id="XP_009541405.1">
    <property type="nucleotide sequence ID" value="XM_009543110.1"/>
</dbReference>
<dbReference type="Pfam" id="PF01981">
    <property type="entry name" value="PTH2"/>
    <property type="match status" value="1"/>
</dbReference>
<comment type="similarity">
    <text evidence="3">Belongs to the PTH2 family.</text>
</comment>